<reference evidence="1" key="3">
    <citation type="submission" date="2012-09" db="EMBL/GenBank/DDBJ databases">
        <authorList>
            <consortium name="VectorBase"/>
        </authorList>
    </citation>
    <scope>NUCLEOTIDE SEQUENCE</scope>
    <source>
        <strain evidence="1">Liverpool</strain>
    </source>
</reference>
<reference evidence="1" key="1">
    <citation type="submission" date="2005-10" db="EMBL/GenBank/DDBJ databases">
        <authorList>
            <person name="Loftus B.J."/>
            <person name="Nene V.M."/>
            <person name="Hannick L.I."/>
            <person name="Bidwell S."/>
            <person name="Haas B."/>
            <person name="Amedeo P."/>
            <person name="Orvis J."/>
            <person name="Wortman J.R."/>
            <person name="White O.R."/>
            <person name="Salzberg S."/>
            <person name="Shumway M."/>
            <person name="Koo H."/>
            <person name="Zhao Y."/>
            <person name="Holmes M."/>
            <person name="Miller J."/>
            <person name="Schatz M."/>
            <person name="Pop M."/>
            <person name="Pai G."/>
            <person name="Utterback T."/>
            <person name="Rogers Y.-H."/>
            <person name="Kravitz S."/>
            <person name="Fraser C.M."/>
        </authorList>
    </citation>
    <scope>NUCLEOTIDE SEQUENCE</scope>
    <source>
        <strain evidence="1">Liverpool</strain>
    </source>
</reference>
<proteinExistence type="predicted"/>
<dbReference type="EMBL" id="CH477312">
    <property type="protein sequence ID" value="EAT43906.1"/>
    <property type="molecule type" value="Genomic_DNA"/>
</dbReference>
<evidence type="ECO:0000313" key="1">
    <source>
        <dbReference type="EMBL" id="EAT43906.1"/>
    </source>
</evidence>
<accession>Q0IFJ7</accession>
<dbReference type="AlphaFoldDB" id="Q0IFJ7"/>
<organism evidence="1 2">
    <name type="scientific">Aedes aegypti</name>
    <name type="common">Yellowfever mosquito</name>
    <name type="synonym">Culex aegypti</name>
    <dbReference type="NCBI Taxonomy" id="7159"/>
    <lineage>
        <taxon>Eukaryota</taxon>
        <taxon>Metazoa</taxon>
        <taxon>Ecdysozoa</taxon>
        <taxon>Arthropoda</taxon>
        <taxon>Hexapoda</taxon>
        <taxon>Insecta</taxon>
        <taxon>Pterygota</taxon>
        <taxon>Neoptera</taxon>
        <taxon>Endopterygota</taxon>
        <taxon>Diptera</taxon>
        <taxon>Nematocera</taxon>
        <taxon>Culicoidea</taxon>
        <taxon>Culicidae</taxon>
        <taxon>Culicinae</taxon>
        <taxon>Aedini</taxon>
        <taxon>Aedes</taxon>
        <taxon>Stegomyia</taxon>
    </lineage>
</organism>
<dbReference type="Proteomes" id="UP000682892">
    <property type="component" value="Unassembled WGS sequence"/>
</dbReference>
<name>Q0IFJ7_AEDAE</name>
<reference evidence="1" key="2">
    <citation type="journal article" date="2007" name="Science">
        <title>Genome sequence of Aedes aegypti, a major arbovirus vector.</title>
        <authorList>
            <person name="Nene V."/>
            <person name="Wortman J.R."/>
            <person name="Lawson D."/>
            <person name="Haas B."/>
            <person name="Kodira C."/>
            <person name="Tu Z.J."/>
            <person name="Loftus B."/>
            <person name="Xi Z."/>
            <person name="Megy K."/>
            <person name="Grabherr M."/>
            <person name="Ren Q."/>
            <person name="Zdobnov E.M."/>
            <person name="Lobo N.F."/>
            <person name="Campbell K.S."/>
            <person name="Brown S.E."/>
            <person name="Bonaldo M.F."/>
            <person name="Zhu J."/>
            <person name="Sinkins S.P."/>
            <person name="Hogenkamp D.G."/>
            <person name="Amedeo P."/>
            <person name="Arensburger P."/>
            <person name="Atkinson P.W."/>
            <person name="Bidwell S."/>
            <person name="Biedler J."/>
            <person name="Birney E."/>
            <person name="Bruggner R.V."/>
            <person name="Costas J."/>
            <person name="Coy M.R."/>
            <person name="Crabtree J."/>
            <person name="Crawford M."/>
            <person name="Debruyn B."/>
            <person name="Decaprio D."/>
            <person name="Eiglmeier K."/>
            <person name="Eisenstadt E."/>
            <person name="El-Dorry H."/>
            <person name="Gelbart W.M."/>
            <person name="Gomes S.L."/>
            <person name="Hammond M."/>
            <person name="Hannick L.I."/>
            <person name="Hogan J.R."/>
            <person name="Holmes M.H."/>
            <person name="Jaffe D."/>
            <person name="Johnston J.S."/>
            <person name="Kennedy R.C."/>
            <person name="Koo H."/>
            <person name="Kravitz S."/>
            <person name="Kriventseva E.V."/>
            <person name="Kulp D."/>
            <person name="Labutti K."/>
            <person name="Lee E."/>
            <person name="Li S."/>
            <person name="Lovin D.D."/>
            <person name="Mao C."/>
            <person name="Mauceli E."/>
            <person name="Menck C.F."/>
            <person name="Miller J.R."/>
            <person name="Montgomery P."/>
            <person name="Mori A."/>
            <person name="Nascimento A.L."/>
            <person name="Naveira H.F."/>
            <person name="Nusbaum C."/>
            <person name="O'leary S."/>
            <person name="Orvis J."/>
            <person name="Pertea M."/>
            <person name="Quesneville H."/>
            <person name="Reidenbach K.R."/>
            <person name="Rogers Y.H."/>
            <person name="Roth C.W."/>
            <person name="Schneider J.R."/>
            <person name="Schatz M."/>
            <person name="Shumway M."/>
            <person name="Stanke M."/>
            <person name="Stinson E.O."/>
            <person name="Tubio J.M."/>
            <person name="Vanzee J.P."/>
            <person name="Verjovski-Almeida S."/>
            <person name="Werner D."/>
            <person name="White O."/>
            <person name="Wyder S."/>
            <person name="Zeng Q."/>
            <person name="Zhao Q."/>
            <person name="Zhao Y."/>
            <person name="Hill C.A."/>
            <person name="Raikhel A.S."/>
            <person name="Soares M.B."/>
            <person name="Knudson D.L."/>
            <person name="Lee N.H."/>
            <person name="Galagan J."/>
            <person name="Salzberg S.L."/>
            <person name="Paulsen I.T."/>
            <person name="Dimopoulos G."/>
            <person name="Collins F.H."/>
            <person name="Birren B."/>
            <person name="Fraser-Liggett C.M."/>
            <person name="Severson D.W."/>
        </authorList>
    </citation>
    <scope>NUCLEOTIDE SEQUENCE [LARGE SCALE GENOMIC DNA]</scope>
    <source>
        <strain evidence="1">Liverpool</strain>
    </source>
</reference>
<dbReference type="HOGENOM" id="CLU_2173082_0_0_1"/>
<evidence type="ECO:0000313" key="2">
    <source>
        <dbReference type="Proteomes" id="UP000682892"/>
    </source>
</evidence>
<gene>
    <name evidence="1" type="ORF">AaeL_AAEL004695</name>
</gene>
<sequence length="58" mass="6743">MPQNSEMDAVRKPFGCSSNSSMTWSCESTNRNVFAAQNLRSKTCMQIRRRSRRKDIWG</sequence>
<protein>
    <submittedName>
        <fullName evidence="1">AAEL004695-PA</fullName>
    </submittedName>
</protein>
<dbReference type="PaxDb" id="7159-AAEL004695-PA"/>